<protein>
    <submittedName>
        <fullName evidence="4">Prepilin-type N-terminal cleavage/methylation domain-containing protein</fullName>
    </submittedName>
</protein>
<feature type="transmembrane region" description="Helical" evidence="3">
    <location>
        <begin position="13"/>
        <end position="35"/>
    </location>
</feature>
<keyword evidence="2" id="KW-0178">Competence</keyword>
<reference evidence="5" key="1">
    <citation type="journal article" date="2019" name="Int. J. Syst. Evol. Microbiol.">
        <title>The Global Catalogue of Microorganisms (GCM) 10K type strain sequencing project: providing services to taxonomists for standard genome sequencing and annotation.</title>
        <authorList>
            <consortium name="The Broad Institute Genomics Platform"/>
            <consortium name="The Broad Institute Genome Sequencing Center for Infectious Disease"/>
            <person name="Wu L."/>
            <person name="Ma J."/>
        </authorList>
    </citation>
    <scope>NUCLEOTIDE SEQUENCE [LARGE SCALE GENOMIC DNA]</scope>
    <source>
        <strain evidence="5">CGMCC 1.12151</strain>
    </source>
</reference>
<keyword evidence="3" id="KW-0812">Transmembrane</keyword>
<organism evidence="4 5">
    <name type="scientific">Planococcus dechangensis</name>
    <dbReference type="NCBI Taxonomy" id="1176255"/>
    <lineage>
        <taxon>Bacteria</taxon>
        <taxon>Bacillati</taxon>
        <taxon>Bacillota</taxon>
        <taxon>Bacilli</taxon>
        <taxon>Bacillales</taxon>
        <taxon>Caryophanaceae</taxon>
        <taxon>Planococcus</taxon>
    </lineage>
</organism>
<sequence>MLGNQKGITLVELIAALALVSIIAAIAWTALSIGFKHTASETNKTQLQQEANLIVATITNEHRRNDYYYLRMNAGTLEINTCNGSSVTALNCEGFTSLMANHYVYTGTINGVDFMGWDPAQIIDPKKKHLDLSLNVTDPANPARSVKVKTTLTRILTE</sequence>
<keyword evidence="5" id="KW-1185">Reference proteome</keyword>
<dbReference type="Proteomes" id="UP001595932">
    <property type="component" value="Unassembled WGS sequence"/>
</dbReference>
<evidence type="ECO:0000313" key="4">
    <source>
        <dbReference type="EMBL" id="MFC4711862.1"/>
    </source>
</evidence>
<name>A0ABV9M7Q4_9BACL</name>
<dbReference type="InterPro" id="IPR045584">
    <property type="entry name" value="Pilin-like"/>
</dbReference>
<dbReference type="InterPro" id="IPR012902">
    <property type="entry name" value="N_methyl_site"/>
</dbReference>
<accession>A0ABV9M7Q4</accession>
<evidence type="ECO:0000256" key="1">
    <source>
        <dbReference type="ARBA" id="ARBA00004241"/>
    </source>
</evidence>
<proteinExistence type="predicted"/>
<keyword evidence="3" id="KW-1133">Transmembrane helix</keyword>
<keyword evidence="3" id="KW-0472">Membrane</keyword>
<dbReference type="RefSeq" id="WP_377276684.1">
    <property type="nucleotide sequence ID" value="NZ_JBHSGL010000005.1"/>
</dbReference>
<dbReference type="Pfam" id="PF07963">
    <property type="entry name" value="N_methyl"/>
    <property type="match status" value="1"/>
</dbReference>
<gene>
    <name evidence="4" type="ORF">ACFO5U_03305</name>
</gene>
<comment type="subcellular location">
    <subcellularLocation>
        <location evidence="1">Cell surface</location>
    </subcellularLocation>
</comment>
<dbReference type="SUPFAM" id="SSF54523">
    <property type="entry name" value="Pili subunits"/>
    <property type="match status" value="1"/>
</dbReference>
<comment type="caution">
    <text evidence="4">The sequence shown here is derived from an EMBL/GenBank/DDBJ whole genome shotgun (WGS) entry which is preliminary data.</text>
</comment>
<dbReference type="EMBL" id="JBHSGL010000005">
    <property type="protein sequence ID" value="MFC4711862.1"/>
    <property type="molecule type" value="Genomic_DNA"/>
</dbReference>
<dbReference type="PROSITE" id="PS00409">
    <property type="entry name" value="PROKAR_NTER_METHYL"/>
    <property type="match status" value="1"/>
</dbReference>
<evidence type="ECO:0000313" key="5">
    <source>
        <dbReference type="Proteomes" id="UP001595932"/>
    </source>
</evidence>
<evidence type="ECO:0000256" key="2">
    <source>
        <dbReference type="ARBA" id="ARBA00023287"/>
    </source>
</evidence>
<dbReference type="NCBIfam" id="TIGR02532">
    <property type="entry name" value="IV_pilin_GFxxxE"/>
    <property type="match status" value="1"/>
</dbReference>
<evidence type="ECO:0000256" key="3">
    <source>
        <dbReference type="SAM" id="Phobius"/>
    </source>
</evidence>